<reference evidence="1 2" key="1">
    <citation type="submission" date="2018-07" db="EMBL/GenBank/DDBJ databases">
        <title>High-quality-draft genome sequence of Gaiella occulta.</title>
        <authorList>
            <person name="Severino R."/>
            <person name="Froufe H.J.C."/>
            <person name="Rainey F.A."/>
            <person name="Barroso C."/>
            <person name="Albuquerque L."/>
            <person name="Lobo-Da-Cunha A."/>
            <person name="Da Costa M.S."/>
            <person name="Egas C."/>
        </authorList>
    </citation>
    <scope>NUCLEOTIDE SEQUENCE [LARGE SCALE GENOMIC DNA]</scope>
    <source>
        <strain evidence="1 2">F2-233</strain>
    </source>
</reference>
<protein>
    <submittedName>
        <fullName evidence="1">WbqC-like protein</fullName>
    </submittedName>
</protein>
<accession>A0A7M2Z1S9</accession>
<organism evidence="1 2">
    <name type="scientific">Gaiella occulta</name>
    <dbReference type="NCBI Taxonomy" id="1002870"/>
    <lineage>
        <taxon>Bacteria</taxon>
        <taxon>Bacillati</taxon>
        <taxon>Actinomycetota</taxon>
        <taxon>Thermoleophilia</taxon>
        <taxon>Gaiellales</taxon>
        <taxon>Gaiellaceae</taxon>
        <taxon>Gaiella</taxon>
    </lineage>
</organism>
<sequence length="241" mass="25957">MLFAAHQPHYLPWLRYLHKVATADVFVLLDDVQYEKNGWQNRTRVKGADGPILLTVPVRAPLGARICDVRPPDAGWVRRHLAALESCYGRALAPWREPLADALEASHGASVAELGEATLDLLLRAFGITTPVVRSSELGVAGRASERLAAIGQALGADAYLTGAYALDAYLDPGPFAEAGIRLAVQRWACPGYRQRFERVGFTADLSAVDLLVNEPARPLTILLQGEEGASDPALAANARA</sequence>
<dbReference type="Pfam" id="PF08889">
    <property type="entry name" value="WbqC"/>
    <property type="match status" value="1"/>
</dbReference>
<dbReference type="InterPro" id="IPR014985">
    <property type="entry name" value="WbqC"/>
</dbReference>
<gene>
    <name evidence="1" type="ORF">Gocc_0689</name>
</gene>
<keyword evidence="2" id="KW-1185">Reference proteome</keyword>
<dbReference type="AlphaFoldDB" id="A0A7M2Z1S9"/>
<comment type="caution">
    <text evidence="1">The sequence shown here is derived from an EMBL/GenBank/DDBJ whole genome shotgun (WGS) entry which is preliminary data.</text>
</comment>
<name>A0A7M2Z1S9_9ACTN</name>
<dbReference type="RefSeq" id="WP_181813331.1">
    <property type="nucleotide sequence ID" value="NZ_QQZY01000001.1"/>
</dbReference>
<evidence type="ECO:0000313" key="2">
    <source>
        <dbReference type="Proteomes" id="UP000254134"/>
    </source>
</evidence>
<proteinExistence type="predicted"/>
<dbReference type="Proteomes" id="UP000254134">
    <property type="component" value="Unassembled WGS sequence"/>
</dbReference>
<dbReference type="EMBL" id="QQZY01000001">
    <property type="protein sequence ID" value="RDI76270.1"/>
    <property type="molecule type" value="Genomic_DNA"/>
</dbReference>
<reference evidence="2" key="2">
    <citation type="journal article" date="2019" name="MicrobiologyOpen">
        <title>High-quality draft genome sequence of Gaiella occulta isolated from a 150 meter deep mineral water borehole and comparison with the genome sequences of other deep-branching lineages of the phylum Actinobacteria.</title>
        <authorList>
            <person name="Severino R."/>
            <person name="Froufe H.J.C."/>
            <person name="Barroso C."/>
            <person name="Albuquerque L."/>
            <person name="Lobo-da-Cunha A."/>
            <person name="da Costa M.S."/>
            <person name="Egas C."/>
        </authorList>
    </citation>
    <scope>NUCLEOTIDE SEQUENCE [LARGE SCALE GENOMIC DNA]</scope>
    <source>
        <strain evidence="2">F2-233</strain>
    </source>
</reference>
<evidence type="ECO:0000313" key="1">
    <source>
        <dbReference type="EMBL" id="RDI76270.1"/>
    </source>
</evidence>